<comment type="caution">
    <text evidence="1">The sequence shown here is derived from an EMBL/GenBank/DDBJ whole genome shotgun (WGS) entry which is preliminary data.</text>
</comment>
<accession>A0A934PYI1</accession>
<reference evidence="1" key="1">
    <citation type="submission" date="2020-12" db="EMBL/GenBank/DDBJ databases">
        <title>Ramlibacter sp. nov., isolated from a freshwater alga, Cryptomonas.</title>
        <authorList>
            <person name="Kim H.M."/>
            <person name="Jeon C.O."/>
        </authorList>
    </citation>
    <scope>NUCLEOTIDE SEQUENCE</scope>
    <source>
        <strain evidence="1">CrO1</strain>
    </source>
</reference>
<dbReference type="EMBL" id="JAEDAO010000001">
    <property type="protein sequence ID" value="MBK0391032.1"/>
    <property type="molecule type" value="Genomic_DNA"/>
</dbReference>
<keyword evidence="2" id="KW-1185">Reference proteome</keyword>
<gene>
    <name evidence="1" type="ORF">I8E28_00385</name>
</gene>
<sequence length="119" mass="12646">MTPAALADLTCSLSARVHVTHAAVLAGSSHVPYDDAIDLLVSELPAHVLGHEAVLARLPDTYRMVVMGLASIQGLRPLPVQERRAVAYSIACLDDLLGRLTTALIKQALTFPPGRTLPT</sequence>
<dbReference type="Proteomes" id="UP000617041">
    <property type="component" value="Unassembled WGS sequence"/>
</dbReference>
<dbReference type="RefSeq" id="WP_200785880.1">
    <property type="nucleotide sequence ID" value="NZ_JAEDAO010000001.1"/>
</dbReference>
<dbReference type="AlphaFoldDB" id="A0A934PYI1"/>
<proteinExistence type="predicted"/>
<organism evidence="1 2">
    <name type="scientific">Ramlibacter algicola</name>
    <dbReference type="NCBI Taxonomy" id="2795217"/>
    <lineage>
        <taxon>Bacteria</taxon>
        <taxon>Pseudomonadati</taxon>
        <taxon>Pseudomonadota</taxon>
        <taxon>Betaproteobacteria</taxon>
        <taxon>Burkholderiales</taxon>
        <taxon>Comamonadaceae</taxon>
        <taxon>Ramlibacter</taxon>
    </lineage>
</organism>
<evidence type="ECO:0000313" key="1">
    <source>
        <dbReference type="EMBL" id="MBK0391032.1"/>
    </source>
</evidence>
<name>A0A934PYI1_9BURK</name>
<evidence type="ECO:0000313" key="2">
    <source>
        <dbReference type="Proteomes" id="UP000617041"/>
    </source>
</evidence>
<protein>
    <submittedName>
        <fullName evidence="1">Uncharacterized protein</fullName>
    </submittedName>
</protein>